<evidence type="ECO:0000313" key="3">
    <source>
        <dbReference type="EMBL" id="CAZ97344.1"/>
    </source>
</evidence>
<dbReference type="RefSeq" id="WP_013994538.1">
    <property type="nucleotide sequence ID" value="NC_015844.1"/>
</dbReference>
<dbReference type="InterPro" id="IPR050216">
    <property type="entry name" value="LRR_domain-containing"/>
</dbReference>
<keyword evidence="4" id="KW-1185">Reference proteome</keyword>
<dbReference type="Proteomes" id="UP000008898">
    <property type="component" value="Chromosome"/>
</dbReference>
<dbReference type="SMART" id="SM00369">
    <property type="entry name" value="LRR_TYP"/>
    <property type="match status" value="2"/>
</dbReference>
<organism evidence="3 4">
    <name type="scientific">Zobellia galactanivorans (strain DSM 12802 / CCUG 47099 / CIP 106680 / NCIMB 13871 / Dsij)</name>
    <dbReference type="NCBI Taxonomy" id="63186"/>
    <lineage>
        <taxon>Bacteria</taxon>
        <taxon>Pseudomonadati</taxon>
        <taxon>Bacteroidota</taxon>
        <taxon>Flavobacteriia</taxon>
        <taxon>Flavobacteriales</taxon>
        <taxon>Flavobacteriaceae</taxon>
        <taxon>Zobellia</taxon>
    </lineage>
</organism>
<evidence type="ECO:0000313" key="4">
    <source>
        <dbReference type="Proteomes" id="UP000008898"/>
    </source>
</evidence>
<evidence type="ECO:0000256" key="1">
    <source>
        <dbReference type="ARBA" id="ARBA00022614"/>
    </source>
</evidence>
<protein>
    <recommendedName>
        <fullName evidence="5">Leucine-rich repeat domain-containing protein</fullName>
    </recommendedName>
</protein>
<dbReference type="InterPro" id="IPR001611">
    <property type="entry name" value="Leu-rich_rpt"/>
</dbReference>
<proteinExistence type="predicted"/>
<dbReference type="HOGENOM" id="CLU_924234_0_0_10"/>
<reference evidence="4" key="1">
    <citation type="submission" date="2009-07" db="EMBL/GenBank/DDBJ databases">
        <title>Complete genome sequence of Zobellia galactanivorans Dsij.</title>
        <authorList>
            <consortium name="Genoscope - CEA"/>
        </authorList>
    </citation>
    <scope>NUCLEOTIDE SEQUENCE [LARGE SCALE GENOMIC DNA]</scope>
    <source>
        <strain evidence="4">DSM 12802 / CCUG 47099 / CIP 106680 / NCIMB 13871 / Dsij</strain>
    </source>
</reference>
<dbReference type="PROSITE" id="PS51257">
    <property type="entry name" value="PROKAR_LIPOPROTEIN"/>
    <property type="match status" value="1"/>
</dbReference>
<sequence>MRRILYSLLIVLSIISCKTGKTSLKKTLDFKKSIIDAQTVMGAIYSLTYCGKESETKLEYKDFEPIEKAIRYSLLDLSNYETEFKMNVIPMELNLTDKNRQSVSLICEELDSLVRITKNLVNKNSEQIAPEQIWIATTLTSMNPGSYYDGINRPDSTITLENHPLKKVIEIMKLQDISFSRVMYISDKSLLKMSELSPNIKFIDLSASGLTSEVLNSLNLDKLKALSSLKLYQNNIDTLPNKLTQIPNLKYLDLNKNRIRKMPDNLGLLKKLKYLDLRNNYLDVREKLRVRKALKDTKIRF</sequence>
<dbReference type="AlphaFoldDB" id="G0L035"/>
<dbReference type="InterPro" id="IPR032675">
    <property type="entry name" value="LRR_dom_sf"/>
</dbReference>
<dbReference type="InterPro" id="IPR003591">
    <property type="entry name" value="Leu-rich_rpt_typical-subtyp"/>
</dbReference>
<name>G0L035_ZOBGA</name>
<evidence type="ECO:0008006" key="5">
    <source>
        <dbReference type="Google" id="ProtNLM"/>
    </source>
</evidence>
<reference evidence="3 4" key="2">
    <citation type="journal article" date="2012" name="Environ. Microbiol.">
        <title>Characterization of the first alginolytic operons in a marine bacterium: from their emergence in marine Flavobacteriia to their independent transfers to marine Proteobacteria and human gut Bacteroides.</title>
        <authorList>
            <person name="Thomas F."/>
            <person name="Barbeyron T."/>
            <person name="Tonon T."/>
            <person name="Genicot S."/>
            <person name="Czjzek M."/>
            <person name="Michel G."/>
        </authorList>
    </citation>
    <scope>NUCLEOTIDE SEQUENCE [LARGE SCALE GENOMIC DNA]</scope>
    <source>
        <strain evidence="4">DSM 12802 / CCUG 47099 / CIP 106680 / NCIMB 13871 / Dsij</strain>
    </source>
</reference>
<accession>G0L035</accession>
<dbReference type="GO" id="GO:0005737">
    <property type="term" value="C:cytoplasm"/>
    <property type="evidence" value="ECO:0007669"/>
    <property type="project" value="TreeGrafter"/>
</dbReference>
<gene>
    <name evidence="3" type="ordered locus">zobellia_3206</name>
</gene>
<keyword evidence="2" id="KW-0677">Repeat</keyword>
<dbReference type="KEGG" id="zga:ZOBELLIA_3206"/>
<keyword evidence="1" id="KW-0433">Leucine-rich repeat</keyword>
<dbReference type="PANTHER" id="PTHR48051">
    <property type="match status" value="1"/>
</dbReference>
<evidence type="ECO:0000256" key="2">
    <source>
        <dbReference type="ARBA" id="ARBA00022737"/>
    </source>
</evidence>
<dbReference type="PROSITE" id="PS51450">
    <property type="entry name" value="LRR"/>
    <property type="match status" value="1"/>
</dbReference>
<dbReference type="Gene3D" id="3.80.10.10">
    <property type="entry name" value="Ribonuclease Inhibitor"/>
    <property type="match status" value="1"/>
</dbReference>
<dbReference type="SUPFAM" id="SSF52058">
    <property type="entry name" value="L domain-like"/>
    <property type="match status" value="1"/>
</dbReference>
<dbReference type="PANTHER" id="PTHR48051:SF1">
    <property type="entry name" value="RAS SUPPRESSOR PROTEIN 1"/>
    <property type="match status" value="1"/>
</dbReference>
<dbReference type="EMBL" id="FP476056">
    <property type="protein sequence ID" value="CAZ97344.1"/>
    <property type="molecule type" value="Genomic_DNA"/>
</dbReference>
<dbReference type="STRING" id="63186.ZOBELLIA_3206"/>